<evidence type="ECO:0000256" key="1">
    <source>
        <dbReference type="ARBA" id="ARBA00009013"/>
    </source>
</evidence>
<dbReference type="Gene3D" id="3.30.750.24">
    <property type="entry name" value="STAS domain"/>
    <property type="match status" value="1"/>
</dbReference>
<dbReference type="InterPro" id="IPR002645">
    <property type="entry name" value="STAS_dom"/>
</dbReference>
<dbReference type="PANTHER" id="PTHR33495">
    <property type="entry name" value="ANTI-SIGMA FACTOR ANTAGONIST TM_1081-RELATED-RELATED"/>
    <property type="match status" value="1"/>
</dbReference>
<dbReference type="GO" id="GO:0043856">
    <property type="term" value="F:anti-sigma factor antagonist activity"/>
    <property type="evidence" value="ECO:0007669"/>
    <property type="project" value="InterPro"/>
</dbReference>
<evidence type="ECO:0000313" key="5">
    <source>
        <dbReference type="Proteomes" id="UP000050465"/>
    </source>
</evidence>
<reference evidence="4 5" key="1">
    <citation type="submission" date="2015-09" db="EMBL/GenBank/DDBJ databases">
        <title>Identification and resolution of microdiversity through metagenomic sequencing of parallel consortia.</title>
        <authorList>
            <person name="Nelson W.C."/>
            <person name="Romine M.F."/>
            <person name="Lindemann S.R."/>
        </authorList>
    </citation>
    <scope>NUCLEOTIDE SEQUENCE [LARGE SCALE GENOMIC DNA]</scope>
    <source>
        <strain evidence="4">Ana</strain>
    </source>
</reference>
<accession>A0A0N8KN91</accession>
<dbReference type="EMBL" id="LJZR01000009">
    <property type="protein sequence ID" value="KPQ35882.1"/>
    <property type="molecule type" value="Genomic_DNA"/>
</dbReference>
<evidence type="ECO:0000259" key="3">
    <source>
        <dbReference type="PROSITE" id="PS50801"/>
    </source>
</evidence>
<dbReference type="AlphaFoldDB" id="A0A0N8KN91"/>
<dbReference type="InterPro" id="IPR003658">
    <property type="entry name" value="Anti-sigma_ant"/>
</dbReference>
<comment type="caution">
    <text evidence="4">The sequence shown here is derived from an EMBL/GenBank/DDBJ whole genome shotgun (WGS) entry which is preliminary data.</text>
</comment>
<feature type="domain" description="STAS" evidence="3">
    <location>
        <begin position="1"/>
        <end position="107"/>
    </location>
</feature>
<dbReference type="InterPro" id="IPR036513">
    <property type="entry name" value="STAS_dom_sf"/>
</dbReference>
<dbReference type="PANTHER" id="PTHR33495:SF2">
    <property type="entry name" value="ANTI-SIGMA FACTOR ANTAGONIST TM_1081-RELATED"/>
    <property type="match status" value="1"/>
</dbReference>
<evidence type="ECO:0000313" key="4">
    <source>
        <dbReference type="EMBL" id="KPQ35882.1"/>
    </source>
</evidence>
<dbReference type="NCBIfam" id="TIGR00377">
    <property type="entry name" value="ant_ant_sig"/>
    <property type="match status" value="1"/>
</dbReference>
<dbReference type="SUPFAM" id="SSF52091">
    <property type="entry name" value="SpoIIaa-like"/>
    <property type="match status" value="1"/>
</dbReference>
<name>A0A0N8KN91_9CYAN</name>
<dbReference type="Proteomes" id="UP000050465">
    <property type="component" value="Unassembled WGS sequence"/>
</dbReference>
<organism evidence="4 5">
    <name type="scientific">Phormidesmis priestleyi Ana</name>
    <dbReference type="NCBI Taxonomy" id="1666911"/>
    <lineage>
        <taxon>Bacteria</taxon>
        <taxon>Bacillati</taxon>
        <taxon>Cyanobacteriota</taxon>
        <taxon>Cyanophyceae</taxon>
        <taxon>Leptolyngbyales</taxon>
        <taxon>Leptolyngbyaceae</taxon>
        <taxon>Phormidesmis</taxon>
    </lineage>
</organism>
<sequence length="107" mass="11614">MVSANTTVQVLTPSGILDGTQAEEIRSQVDHALSAGATTLLMDLKDTTFVDSSGLGTLVSVLKKLRAQGGDMFVCSINPQVKMLFELTSMDQVFQIFKDREAFEISQ</sequence>
<dbReference type="CDD" id="cd07043">
    <property type="entry name" value="STAS_anti-anti-sigma_factors"/>
    <property type="match status" value="1"/>
</dbReference>
<protein>
    <recommendedName>
        <fullName evidence="2">Anti-sigma factor antagonist</fullName>
    </recommendedName>
</protein>
<gene>
    <name evidence="4" type="primary">rsbV-2</name>
    <name evidence="4" type="ORF">HLUCCA11_08280</name>
</gene>
<comment type="similarity">
    <text evidence="1 2">Belongs to the anti-sigma-factor antagonist family.</text>
</comment>
<dbReference type="STRING" id="1666911.HLUCCA11_08280"/>
<proteinExistence type="inferred from homology"/>
<dbReference type="Pfam" id="PF01740">
    <property type="entry name" value="STAS"/>
    <property type="match status" value="1"/>
</dbReference>
<dbReference type="PROSITE" id="PS50801">
    <property type="entry name" value="STAS"/>
    <property type="match status" value="1"/>
</dbReference>
<evidence type="ECO:0000256" key="2">
    <source>
        <dbReference type="RuleBase" id="RU003749"/>
    </source>
</evidence>